<reference evidence="4" key="2">
    <citation type="journal article" date="2020" name="Antonie Van Leeuwenhoek">
        <title>Labilibaculum antarcticum sp. nov., a novel facultative anaerobic, psychrotorelant bacterium isolated from marine sediment of Antarctica.</title>
        <authorList>
            <person name="Watanabe M."/>
            <person name="Kojima H."/>
            <person name="Fukui M."/>
        </authorList>
    </citation>
    <scope>NUCLEOTIDE SEQUENCE [LARGE SCALE GENOMIC DNA]</scope>
    <source>
        <strain evidence="4">SPP2</strain>
    </source>
</reference>
<organism evidence="3 4">
    <name type="scientific">Labilibaculum antarcticum</name>
    <dbReference type="NCBI Taxonomy" id="1717717"/>
    <lineage>
        <taxon>Bacteria</taxon>
        <taxon>Pseudomonadati</taxon>
        <taxon>Bacteroidota</taxon>
        <taxon>Bacteroidia</taxon>
        <taxon>Marinilabiliales</taxon>
        <taxon>Marinifilaceae</taxon>
        <taxon>Labilibaculum</taxon>
    </lineage>
</organism>
<evidence type="ECO:0000259" key="2">
    <source>
        <dbReference type="Pfam" id="PF16117"/>
    </source>
</evidence>
<feature type="domain" description="DUF4833" evidence="2">
    <location>
        <begin position="31"/>
        <end position="167"/>
    </location>
</feature>
<protein>
    <recommendedName>
        <fullName evidence="2">DUF4833 domain-containing protein</fullName>
    </recommendedName>
</protein>
<dbReference type="Proteomes" id="UP000218267">
    <property type="component" value="Chromosome"/>
</dbReference>
<feature type="signal peptide" evidence="1">
    <location>
        <begin position="1"/>
        <end position="23"/>
    </location>
</feature>
<dbReference type="Pfam" id="PF16117">
    <property type="entry name" value="DUF4833"/>
    <property type="match status" value="1"/>
</dbReference>
<dbReference type="InterPro" id="IPR032269">
    <property type="entry name" value="DUF4833"/>
</dbReference>
<dbReference type="OrthoDB" id="9785831at2"/>
<dbReference type="EMBL" id="AP018042">
    <property type="protein sequence ID" value="BAX81764.1"/>
    <property type="molecule type" value="Genomic_DNA"/>
</dbReference>
<name>A0A1Y1CNB6_9BACT</name>
<evidence type="ECO:0000256" key="1">
    <source>
        <dbReference type="SAM" id="SignalP"/>
    </source>
</evidence>
<keyword evidence="4" id="KW-1185">Reference proteome</keyword>
<sequence length="171" mass="20122">MIKFIFKSVLLLSFGLLSTGLRVAPEDKILFSIGRSKDANEIYYSLNLDKYNRLNAENPIQVYWIKRTRKSKIVPLTWIQQKFAYGIVYLSKSENYAKFRLAAYDKRVFELKKNKNNEFRVFTMSNNVEVEVDRVFIYITGGTFWIPKIPKVELYATLSRTDKKIKETIIP</sequence>
<dbReference type="AlphaFoldDB" id="A0A1Y1CNB6"/>
<accession>A0A1Y1CNB6</accession>
<keyword evidence="1" id="KW-0732">Signal</keyword>
<gene>
    <name evidence="3" type="ORF">ALGA_3466</name>
</gene>
<dbReference type="KEGG" id="mbas:ALGA_3466"/>
<reference evidence="3 4" key="1">
    <citation type="journal article" date="2018" name="Mar. Genomics">
        <title>Complete genome sequence of Marinifilaceae bacterium strain SPP2, isolated from the Antarctic marine sediment.</title>
        <authorList>
            <person name="Watanabe M."/>
            <person name="Kojima H."/>
            <person name="Fukui M."/>
        </authorList>
    </citation>
    <scope>NUCLEOTIDE SEQUENCE [LARGE SCALE GENOMIC DNA]</scope>
    <source>
        <strain evidence="3 4">SPP2</strain>
    </source>
</reference>
<evidence type="ECO:0000313" key="3">
    <source>
        <dbReference type="EMBL" id="BAX81764.1"/>
    </source>
</evidence>
<proteinExistence type="predicted"/>
<evidence type="ECO:0000313" key="4">
    <source>
        <dbReference type="Proteomes" id="UP000218267"/>
    </source>
</evidence>
<feature type="chain" id="PRO_5012892019" description="DUF4833 domain-containing protein" evidence="1">
    <location>
        <begin position="24"/>
        <end position="171"/>
    </location>
</feature>
<dbReference type="RefSeq" id="WP_096431455.1">
    <property type="nucleotide sequence ID" value="NZ_AP018042.1"/>
</dbReference>